<evidence type="ECO:0000313" key="17">
    <source>
        <dbReference type="Proteomes" id="UP000440367"/>
    </source>
</evidence>
<dbReference type="Proteomes" id="UP000437068">
    <property type="component" value="Unassembled WGS sequence"/>
</dbReference>
<evidence type="ECO:0000313" key="10">
    <source>
        <dbReference type="EMBL" id="KAE9108326.1"/>
    </source>
</evidence>
<name>A0A6A3DZL8_9STRA</name>
<dbReference type="EMBL" id="QXFZ01001940">
    <property type="protein sequence ID" value="KAE9082892.1"/>
    <property type="molecule type" value="Genomic_DNA"/>
</dbReference>
<dbReference type="EMBL" id="QXGE01001854">
    <property type="protein sequence ID" value="KAE9287511.1"/>
    <property type="molecule type" value="Genomic_DNA"/>
</dbReference>
<sequence>MDEDNVVGALFEQNGEDNVVGALFEQNGEDNVYDPEDFVQELDVGDCAPRFRISVVDDDGAIPGSLFACAVWNGARFIAMHFAKHPELVKGRRVVEFGAASALPSIVALHFGAEVAVMTDYPNDLLLKNIETNIKRNEHLLGSGRHEVRGHLWGSETRGLLRCLDASESASEALDTTGKERADPEAESADTADCSTKNRFDVAVVAECLWLHHLHEDLLKSINSCLAPGGKTFVSFAHHVPGHEKNDLSFFTKAKQLYGFDAVHLDTLASPHVFSPDLLVDQYFLCSGYFDNHDSLEDTPLRFAAGRAPYESHLPICTGTRTAHKPLKMSSSPKSDDPWGLGRKPTKEEIRHWADENSAKCLEYVKQHAERGNPTSVIATIDEFASTNHMMNIGEVKGSVIDEEIRKKKPLVMAELGAYTGYSTVRFASLQREVAGKDSHYFSFEFSPVFAARVREMVELAGLTDQVTVYVGAFSEQYEVLRGKTVDMYFIDHEKSVYLSDLKLIIGSETLAPGSVIAADNVVRPGAPDYLEFIENSPQFSAVRHTIHCGHDRKLLPDLSIATFRG</sequence>
<keyword evidence="15" id="KW-1185">Reference proteome</keyword>
<dbReference type="EMBL" id="QXGA01001873">
    <property type="protein sequence ID" value="KAE9108326.1"/>
    <property type="molecule type" value="Genomic_DNA"/>
</dbReference>
<evidence type="ECO:0000313" key="20">
    <source>
        <dbReference type="Proteomes" id="UP000460718"/>
    </source>
</evidence>
<evidence type="ECO:0000313" key="16">
    <source>
        <dbReference type="Proteomes" id="UP000437068"/>
    </source>
</evidence>
<dbReference type="GO" id="GO:0032259">
    <property type="term" value="P:methylation"/>
    <property type="evidence" value="ECO:0007669"/>
    <property type="project" value="UniProtKB-KW"/>
</dbReference>
<dbReference type="Proteomes" id="UP000433483">
    <property type="component" value="Unassembled WGS sequence"/>
</dbReference>
<reference evidence="14 15" key="1">
    <citation type="submission" date="2018-08" db="EMBL/GenBank/DDBJ databases">
        <title>Genomic investigation of the strawberry pathogen Phytophthora fragariae indicates pathogenicity is determined by transcriptional variation in three key races.</title>
        <authorList>
            <person name="Adams T.M."/>
            <person name="Armitage A.D."/>
            <person name="Sobczyk M.K."/>
            <person name="Bates H.J."/>
            <person name="Dunwell J.M."/>
            <person name="Nellist C.F."/>
            <person name="Harrison R.J."/>
        </authorList>
    </citation>
    <scope>NUCLEOTIDE SEQUENCE [LARGE SCALE GENOMIC DNA]</scope>
    <source>
        <strain evidence="13 16">A4</strain>
        <strain evidence="12 17">BC-1</strain>
        <strain evidence="11 15">NOV-27</strain>
        <strain evidence="10 18">NOV-5</strain>
        <strain evidence="9 19">NOV-71</strain>
        <strain evidence="7 14">NOV-9</strain>
        <strain evidence="8 20">SCRP245</strain>
    </source>
</reference>
<gene>
    <name evidence="13" type="ORF">PF001_g20954</name>
    <name evidence="12" type="ORF">PF002_g22985</name>
    <name evidence="11" type="ORF">PF005_g21861</name>
    <name evidence="10" type="ORF">PF006_g20902</name>
    <name evidence="9" type="ORF">PF007_g22130</name>
    <name evidence="7" type="ORF">PF009_g22692</name>
    <name evidence="8" type="ORF">PF011_g20477</name>
</gene>
<evidence type="ECO:0000313" key="18">
    <source>
        <dbReference type="Proteomes" id="UP000440732"/>
    </source>
</evidence>
<evidence type="ECO:0000313" key="13">
    <source>
        <dbReference type="EMBL" id="KAE9287511.1"/>
    </source>
</evidence>
<evidence type="ECO:0000313" key="11">
    <source>
        <dbReference type="EMBL" id="KAE9183995.1"/>
    </source>
</evidence>
<dbReference type="Gene3D" id="3.40.50.150">
    <property type="entry name" value="Vaccinia Virus protein VP39"/>
    <property type="match status" value="2"/>
</dbReference>
<dbReference type="EMBL" id="QXGB01001902">
    <property type="protein sequence ID" value="KAE9183995.1"/>
    <property type="molecule type" value="Genomic_DNA"/>
</dbReference>
<evidence type="ECO:0000256" key="6">
    <source>
        <dbReference type="ARBA" id="ARBA00023453"/>
    </source>
</evidence>
<keyword evidence="2" id="KW-0489">Methyltransferase</keyword>
<organism evidence="7 14">
    <name type="scientific">Phytophthora fragariae</name>
    <dbReference type="NCBI Taxonomy" id="53985"/>
    <lineage>
        <taxon>Eukaryota</taxon>
        <taxon>Sar</taxon>
        <taxon>Stramenopiles</taxon>
        <taxon>Oomycota</taxon>
        <taxon>Peronosporomycetes</taxon>
        <taxon>Peronosporales</taxon>
        <taxon>Peronosporaceae</taxon>
        <taxon>Phytophthora</taxon>
    </lineage>
</organism>
<dbReference type="Proteomes" id="UP000429523">
    <property type="component" value="Unassembled WGS sequence"/>
</dbReference>
<dbReference type="PANTHER" id="PTHR43836:SF2">
    <property type="entry name" value="CATECHOL O-METHYLTRANSFERASE 1-RELATED"/>
    <property type="match status" value="1"/>
</dbReference>
<dbReference type="AlphaFoldDB" id="A0A6A3DZL8"/>
<protein>
    <recommendedName>
        <fullName evidence="1">catechol O-methyltransferase</fullName>
        <ecNumber evidence="1">2.1.1.6</ecNumber>
    </recommendedName>
</protein>
<proteinExistence type="inferred from homology"/>
<dbReference type="Proteomes" id="UP000440367">
    <property type="component" value="Unassembled WGS sequence"/>
</dbReference>
<evidence type="ECO:0000256" key="4">
    <source>
        <dbReference type="ARBA" id="ARBA00022691"/>
    </source>
</evidence>
<dbReference type="GO" id="GO:0006584">
    <property type="term" value="P:catecholamine metabolic process"/>
    <property type="evidence" value="ECO:0007669"/>
    <property type="project" value="UniProtKB-KW"/>
</dbReference>
<dbReference type="InterPro" id="IPR029063">
    <property type="entry name" value="SAM-dependent_MTases_sf"/>
</dbReference>
<dbReference type="EMBL" id="QXGD01001919">
    <property type="protein sequence ID" value="KAE9196684.1"/>
    <property type="molecule type" value="Genomic_DNA"/>
</dbReference>
<dbReference type="Pfam" id="PF13578">
    <property type="entry name" value="Methyltransf_24"/>
    <property type="match status" value="1"/>
</dbReference>
<dbReference type="EMBL" id="QXGF01001904">
    <property type="protein sequence ID" value="KAE8927134.1"/>
    <property type="molecule type" value="Genomic_DNA"/>
</dbReference>
<dbReference type="Proteomes" id="UP000440732">
    <property type="component" value="Unassembled WGS sequence"/>
</dbReference>
<dbReference type="PROSITE" id="PS51682">
    <property type="entry name" value="SAM_OMT_I"/>
    <property type="match status" value="1"/>
</dbReference>
<evidence type="ECO:0000313" key="19">
    <source>
        <dbReference type="Proteomes" id="UP000441208"/>
    </source>
</evidence>
<dbReference type="InterPro" id="IPR002935">
    <property type="entry name" value="SAM_O-MeTrfase"/>
</dbReference>
<dbReference type="OrthoDB" id="46564at2759"/>
<dbReference type="Proteomes" id="UP000460718">
    <property type="component" value="Unassembled WGS sequence"/>
</dbReference>
<dbReference type="SUPFAM" id="SSF53335">
    <property type="entry name" value="S-adenosyl-L-methionine-dependent methyltransferases"/>
    <property type="match status" value="2"/>
</dbReference>
<evidence type="ECO:0000256" key="5">
    <source>
        <dbReference type="ARBA" id="ARBA00022939"/>
    </source>
</evidence>
<dbReference type="EC" id="2.1.1.6" evidence="1"/>
<evidence type="ECO:0000313" key="8">
    <source>
        <dbReference type="EMBL" id="KAE8985221.1"/>
    </source>
</evidence>
<keyword evidence="4" id="KW-0949">S-adenosyl-L-methionine</keyword>
<evidence type="ECO:0000256" key="2">
    <source>
        <dbReference type="ARBA" id="ARBA00022603"/>
    </source>
</evidence>
<dbReference type="Proteomes" id="UP000441208">
    <property type="component" value="Unassembled WGS sequence"/>
</dbReference>
<comment type="caution">
    <text evidence="7">The sequence shown here is derived from an EMBL/GenBank/DDBJ whole genome shotgun (WGS) entry which is preliminary data.</text>
</comment>
<evidence type="ECO:0000313" key="7">
    <source>
        <dbReference type="EMBL" id="KAE8927134.1"/>
    </source>
</evidence>
<dbReference type="PANTHER" id="PTHR43836">
    <property type="entry name" value="CATECHOL O-METHYLTRANSFERASE 1-RELATED"/>
    <property type="match status" value="1"/>
</dbReference>
<keyword evidence="5" id="KW-0128">Catecholamine metabolism</keyword>
<evidence type="ECO:0000256" key="1">
    <source>
        <dbReference type="ARBA" id="ARBA00012880"/>
    </source>
</evidence>
<keyword evidence="3" id="KW-0808">Transferase</keyword>
<evidence type="ECO:0000256" key="3">
    <source>
        <dbReference type="ARBA" id="ARBA00022679"/>
    </source>
</evidence>
<evidence type="ECO:0000313" key="12">
    <source>
        <dbReference type="EMBL" id="KAE9196684.1"/>
    </source>
</evidence>
<evidence type="ECO:0000313" key="9">
    <source>
        <dbReference type="EMBL" id="KAE9082892.1"/>
    </source>
</evidence>
<accession>A0A6A3DZL8</accession>
<dbReference type="EMBL" id="QXFW01001835">
    <property type="protein sequence ID" value="KAE8985221.1"/>
    <property type="molecule type" value="Genomic_DNA"/>
</dbReference>
<evidence type="ECO:0000313" key="14">
    <source>
        <dbReference type="Proteomes" id="UP000429523"/>
    </source>
</evidence>
<dbReference type="GO" id="GO:0016206">
    <property type="term" value="F:catechol O-methyltransferase activity"/>
    <property type="evidence" value="ECO:0007669"/>
    <property type="project" value="UniProtKB-EC"/>
</dbReference>
<evidence type="ECO:0000313" key="15">
    <source>
        <dbReference type="Proteomes" id="UP000433483"/>
    </source>
</evidence>
<comment type="similarity">
    <text evidence="6">Belongs to the class I-like SAM-binding methyltransferase superfamily. Cation-dependent O-methyltransferase family.</text>
</comment>